<feature type="coiled-coil region" evidence="8">
    <location>
        <begin position="242"/>
        <end position="269"/>
    </location>
</feature>
<feature type="region of interest" description="Disordered" evidence="9">
    <location>
        <begin position="12"/>
        <end position="77"/>
    </location>
</feature>
<keyword evidence="8" id="KW-0175">Coiled coil</keyword>
<dbReference type="PANTHER" id="PTHR30026">
    <property type="entry name" value="OUTER MEMBRANE PROTEIN TOLC"/>
    <property type="match status" value="1"/>
</dbReference>
<dbReference type="EMBL" id="AP025592">
    <property type="protein sequence ID" value="BDG09308.1"/>
    <property type="molecule type" value="Genomic_DNA"/>
</dbReference>
<dbReference type="InterPro" id="IPR003423">
    <property type="entry name" value="OMP_efflux"/>
</dbReference>
<feature type="coiled-coil region" evidence="8">
    <location>
        <begin position="405"/>
        <end position="463"/>
    </location>
</feature>
<evidence type="ECO:0000256" key="3">
    <source>
        <dbReference type="ARBA" id="ARBA00022448"/>
    </source>
</evidence>
<comment type="similarity">
    <text evidence="2">Belongs to the outer membrane factor (OMF) (TC 1.B.17) family.</text>
</comment>
<evidence type="ECO:0000256" key="2">
    <source>
        <dbReference type="ARBA" id="ARBA00007613"/>
    </source>
</evidence>
<keyword evidence="11" id="KW-1185">Reference proteome</keyword>
<dbReference type="SUPFAM" id="SSF56954">
    <property type="entry name" value="Outer membrane efflux proteins (OEP)"/>
    <property type="match status" value="1"/>
</dbReference>
<sequence length="479" mass="50313">MIGAALGLILLAAPPQPSPPERGGGTPGALPEAAAAGSPRGGSASRGAPTAGAPGSPLPLSRAAGEGQGGGGGPVAAPRPALRAVSFDEAVARAAARSVNAVVAQQELRRVDGLLEQARSGSLPSLAANGTLTRLDGDRRSSTGQLYAARDQQSANVTLTVPLLAPSRWYQWSHASDQLDVARASEADVRRQVTLLAARSYLAVVAQKRVIDVTGRSVSAARAHFEFSRARRQGGVGNALDEARADQQLATAEAQLENAYTALARAQEALGQAAGADEPLDAQAEPELRAPAPQGALEDAQDLRADVRASRERSRAAERVAKDSWADWLPTLLGSAQPFYQHPASLTTPETGWQAQLVLSFPLFEGFLRVGQRHERDALADEARTQLDGLLRQARSDVRVSFEALQHAEQALVAARRAAERANLTLQLATTSYRAGATTNIDVVDAEQRARDADTAAVQAEDAVRQSRLDLLAATGHFP</sequence>
<evidence type="ECO:0000256" key="4">
    <source>
        <dbReference type="ARBA" id="ARBA00022452"/>
    </source>
</evidence>
<organism evidence="10 11">
    <name type="scientific">Anaeromyxobacter paludicola</name>
    <dbReference type="NCBI Taxonomy" id="2918171"/>
    <lineage>
        <taxon>Bacteria</taxon>
        <taxon>Pseudomonadati</taxon>
        <taxon>Myxococcota</taxon>
        <taxon>Myxococcia</taxon>
        <taxon>Myxococcales</taxon>
        <taxon>Cystobacterineae</taxon>
        <taxon>Anaeromyxobacteraceae</taxon>
        <taxon>Anaeromyxobacter</taxon>
    </lineage>
</organism>
<keyword evidence="4" id="KW-1134">Transmembrane beta strand</keyword>
<evidence type="ECO:0000256" key="6">
    <source>
        <dbReference type="ARBA" id="ARBA00023136"/>
    </source>
</evidence>
<dbReference type="InterPro" id="IPR051906">
    <property type="entry name" value="TolC-like"/>
</dbReference>
<dbReference type="Proteomes" id="UP001162734">
    <property type="component" value="Chromosome"/>
</dbReference>
<gene>
    <name evidence="10" type="ORF">AMPC_24210</name>
</gene>
<proteinExistence type="inferred from homology"/>
<keyword evidence="7" id="KW-0998">Cell outer membrane</keyword>
<evidence type="ECO:0000256" key="1">
    <source>
        <dbReference type="ARBA" id="ARBA00004442"/>
    </source>
</evidence>
<name>A0ABN6N7Z1_9BACT</name>
<comment type="subcellular location">
    <subcellularLocation>
        <location evidence="1">Cell outer membrane</location>
    </subcellularLocation>
</comment>
<keyword evidence="5" id="KW-0812">Transmembrane</keyword>
<evidence type="ECO:0000313" key="11">
    <source>
        <dbReference type="Proteomes" id="UP001162734"/>
    </source>
</evidence>
<dbReference type="PANTHER" id="PTHR30026:SF20">
    <property type="entry name" value="OUTER MEMBRANE PROTEIN TOLC"/>
    <property type="match status" value="1"/>
</dbReference>
<evidence type="ECO:0000256" key="5">
    <source>
        <dbReference type="ARBA" id="ARBA00022692"/>
    </source>
</evidence>
<evidence type="ECO:0000313" key="10">
    <source>
        <dbReference type="EMBL" id="BDG09308.1"/>
    </source>
</evidence>
<evidence type="ECO:0000256" key="9">
    <source>
        <dbReference type="SAM" id="MobiDB-lite"/>
    </source>
</evidence>
<feature type="compositionally biased region" description="Low complexity" evidence="9">
    <location>
        <begin position="33"/>
        <end position="49"/>
    </location>
</feature>
<protein>
    <submittedName>
        <fullName evidence="10">Transporter</fullName>
    </submittedName>
</protein>
<accession>A0ABN6N7Z1</accession>
<dbReference type="Pfam" id="PF02321">
    <property type="entry name" value="OEP"/>
    <property type="match status" value="2"/>
</dbReference>
<reference evidence="11" key="1">
    <citation type="journal article" date="2022" name="Int. J. Syst. Evol. Microbiol.">
        <title>Anaeromyxobacter oryzae sp. nov., Anaeromyxobacter diazotrophicus sp. nov. and Anaeromyxobacter paludicola sp. nov., isolated from paddy soils.</title>
        <authorList>
            <person name="Itoh H."/>
            <person name="Xu Z."/>
            <person name="Mise K."/>
            <person name="Masuda Y."/>
            <person name="Ushijima N."/>
            <person name="Hayakawa C."/>
            <person name="Shiratori Y."/>
            <person name="Senoo K."/>
        </authorList>
    </citation>
    <scope>NUCLEOTIDE SEQUENCE [LARGE SCALE GENOMIC DNA]</scope>
    <source>
        <strain evidence="11">Red630</strain>
    </source>
</reference>
<keyword evidence="6" id="KW-0472">Membrane</keyword>
<evidence type="ECO:0000256" key="8">
    <source>
        <dbReference type="SAM" id="Coils"/>
    </source>
</evidence>
<keyword evidence="3" id="KW-0813">Transport</keyword>
<dbReference type="Gene3D" id="1.20.1600.10">
    <property type="entry name" value="Outer membrane efflux proteins (OEP)"/>
    <property type="match status" value="1"/>
</dbReference>
<evidence type="ECO:0000256" key="7">
    <source>
        <dbReference type="ARBA" id="ARBA00023237"/>
    </source>
</evidence>